<evidence type="ECO:0000256" key="3">
    <source>
        <dbReference type="ARBA" id="ARBA00022989"/>
    </source>
</evidence>
<feature type="domain" description="STAS" evidence="7">
    <location>
        <begin position="548"/>
        <end position="610"/>
    </location>
</feature>
<dbReference type="AlphaFoldDB" id="A0AAV1VGJ7"/>
<dbReference type="EMBL" id="CAKLBY020000338">
    <property type="protein sequence ID" value="CAK7945785.1"/>
    <property type="molecule type" value="Genomic_DNA"/>
</dbReference>
<name>A0AAV1VGJ7_9STRA</name>
<feature type="transmembrane region" description="Helical" evidence="6">
    <location>
        <begin position="390"/>
        <end position="412"/>
    </location>
</feature>
<dbReference type="PANTHER" id="PTHR43310:SF1">
    <property type="entry name" value="SULFATE TRANSPORTER YBAR-RELATED"/>
    <property type="match status" value="1"/>
</dbReference>
<keyword evidence="2 6" id="KW-0812">Transmembrane</keyword>
<evidence type="ECO:0000256" key="2">
    <source>
        <dbReference type="ARBA" id="ARBA00022692"/>
    </source>
</evidence>
<dbReference type="PROSITE" id="PS50801">
    <property type="entry name" value="STAS"/>
    <property type="match status" value="1"/>
</dbReference>
<evidence type="ECO:0000259" key="7">
    <source>
        <dbReference type="PROSITE" id="PS50801"/>
    </source>
</evidence>
<dbReference type="InterPro" id="IPR052706">
    <property type="entry name" value="Membrane-Transporter-like"/>
</dbReference>
<feature type="transmembrane region" description="Helical" evidence="6">
    <location>
        <begin position="267"/>
        <end position="285"/>
    </location>
</feature>
<accession>A0AAV1VGJ7</accession>
<feature type="transmembrane region" description="Helical" evidence="6">
    <location>
        <begin position="139"/>
        <end position="166"/>
    </location>
</feature>
<keyword evidence="4 6" id="KW-0472">Membrane</keyword>
<dbReference type="PANTHER" id="PTHR43310">
    <property type="entry name" value="SULFATE TRANSPORTER YBAR-RELATED"/>
    <property type="match status" value="1"/>
</dbReference>
<evidence type="ECO:0000256" key="1">
    <source>
        <dbReference type="ARBA" id="ARBA00004141"/>
    </source>
</evidence>
<evidence type="ECO:0000313" key="8">
    <source>
        <dbReference type="EMBL" id="CAK7945785.1"/>
    </source>
</evidence>
<feature type="transmembrane region" description="Helical" evidence="6">
    <location>
        <begin position="213"/>
        <end position="232"/>
    </location>
</feature>
<feature type="region of interest" description="Disordered" evidence="5">
    <location>
        <begin position="1"/>
        <end position="33"/>
    </location>
</feature>
<evidence type="ECO:0000256" key="4">
    <source>
        <dbReference type="ARBA" id="ARBA00023136"/>
    </source>
</evidence>
<protein>
    <recommendedName>
        <fullName evidence="7">STAS domain-containing protein</fullName>
    </recommendedName>
</protein>
<organism evidence="8 9">
    <name type="scientific">Peronospora matthiolae</name>
    <dbReference type="NCBI Taxonomy" id="2874970"/>
    <lineage>
        <taxon>Eukaryota</taxon>
        <taxon>Sar</taxon>
        <taxon>Stramenopiles</taxon>
        <taxon>Oomycota</taxon>
        <taxon>Peronosporomycetes</taxon>
        <taxon>Peronosporales</taxon>
        <taxon>Peronosporaceae</taxon>
        <taxon>Peronospora</taxon>
    </lineage>
</organism>
<feature type="transmembrane region" description="Helical" evidence="6">
    <location>
        <begin position="347"/>
        <end position="369"/>
    </location>
</feature>
<dbReference type="Proteomes" id="UP001162060">
    <property type="component" value="Unassembled WGS sequence"/>
</dbReference>
<feature type="transmembrane region" description="Helical" evidence="6">
    <location>
        <begin position="424"/>
        <end position="442"/>
    </location>
</feature>
<proteinExistence type="predicted"/>
<evidence type="ECO:0000313" key="9">
    <source>
        <dbReference type="Proteomes" id="UP001162060"/>
    </source>
</evidence>
<gene>
    <name evidence="8" type="ORF">PM001_LOCUS30935</name>
</gene>
<dbReference type="InterPro" id="IPR036513">
    <property type="entry name" value="STAS_dom_sf"/>
</dbReference>
<dbReference type="Pfam" id="PF01740">
    <property type="entry name" value="STAS"/>
    <property type="match status" value="1"/>
</dbReference>
<reference evidence="8" key="1">
    <citation type="submission" date="2024-01" db="EMBL/GenBank/DDBJ databases">
        <authorList>
            <person name="Webb A."/>
        </authorList>
    </citation>
    <scope>NUCLEOTIDE SEQUENCE</scope>
    <source>
        <strain evidence="8">Pm1</strain>
    </source>
</reference>
<dbReference type="CDD" id="cd07042">
    <property type="entry name" value="STAS_SulP_like_sulfate_transporter"/>
    <property type="match status" value="1"/>
</dbReference>
<dbReference type="Gene3D" id="3.30.750.24">
    <property type="entry name" value="STAS domain"/>
    <property type="match status" value="1"/>
</dbReference>
<dbReference type="InterPro" id="IPR011547">
    <property type="entry name" value="SLC26A/SulP_dom"/>
</dbReference>
<evidence type="ECO:0000256" key="5">
    <source>
        <dbReference type="SAM" id="MobiDB-lite"/>
    </source>
</evidence>
<feature type="transmembrane region" description="Helical" evidence="6">
    <location>
        <begin position="449"/>
        <end position="468"/>
    </location>
</feature>
<keyword evidence="3 6" id="KW-1133">Transmembrane helix</keyword>
<dbReference type="GO" id="GO:0016020">
    <property type="term" value="C:membrane"/>
    <property type="evidence" value="ECO:0007669"/>
    <property type="project" value="UniProtKB-SubCell"/>
</dbReference>
<evidence type="ECO:0000256" key="6">
    <source>
        <dbReference type="SAM" id="Phobius"/>
    </source>
</evidence>
<sequence length="683" mass="73435">MDTPRLSNAPSPSSKLSPLPPSHRYTTLERRATPHSLRRQWDASVGHGCRRVVTTLQHCSRSFLCSTRSDSTTGMMTQASVCGRHVATSTCCSYYWHHPAVCQREVLCGVAAMLLMMPETVAFSYAANVDPVNGLYATGILGILVSLLGGVPATVAGAAGAVAMVLPSITSSSGSLSYLTYDERLQHLFVAVTLAGVLELVFGLLGLSTLFSMIPRTAHIGFLNGLAIMMFLSQKTTIQTCVDDSRTFGACEVAGDLEWMKASSPTTWVTIGLVLLTMVIMQYFSKVPYLGPLVPPTLVAAVVGVGLEFGINRPLLGYDVRTIGDTSPLSGGLPTFALPAFQDVRDWGVVLSTAASVMAVGLFESLMTLQSVVDLKKEQLSQKATRKECIAQGVGNILCGFFSGMGGCSMIAQSNGNVLNGGRYRLSAFMGGVCTFLVVLFASSVIEHVPVACLTGILFVIVIHTFYWPSLKLIFRAKIEDTIAIVLVTVLAATTNLAIAVIIGVIWQCLVNSWQSGRKLTFHTGTEVVPVVSMCTDSEEPTHQEVAMVYYVRGQLLFSSVASFREFFDVLHDPDVIIVDMSDCTLADFSAVAALREAALRYRDAGKTLVARNLDVQSLDMLNHDFGWASVECIQVAVSDASPNDDELAKSKIDKDCSSQASLHQLHTPIPDETTTAYHPAGL</sequence>
<comment type="caution">
    <text evidence="8">The sequence shown here is derived from an EMBL/GenBank/DDBJ whole genome shotgun (WGS) entry which is preliminary data.</text>
</comment>
<feature type="transmembrane region" description="Helical" evidence="6">
    <location>
        <begin position="483"/>
        <end position="510"/>
    </location>
</feature>
<dbReference type="Pfam" id="PF00916">
    <property type="entry name" value="Sulfate_transp"/>
    <property type="match status" value="1"/>
</dbReference>
<dbReference type="InterPro" id="IPR002645">
    <property type="entry name" value="STAS_dom"/>
</dbReference>
<feature type="transmembrane region" description="Helical" evidence="6">
    <location>
        <begin position="187"/>
        <end position="207"/>
    </location>
</feature>
<dbReference type="SUPFAM" id="SSF52091">
    <property type="entry name" value="SpoIIaa-like"/>
    <property type="match status" value="1"/>
</dbReference>
<comment type="subcellular location">
    <subcellularLocation>
        <location evidence="1">Membrane</location>
        <topology evidence="1">Multi-pass membrane protein</topology>
    </subcellularLocation>
</comment>